<dbReference type="PROSITE" id="PS50059">
    <property type="entry name" value="FKBP_PPIASE"/>
    <property type="match status" value="2"/>
</dbReference>
<dbReference type="EMBL" id="VFOR01000002">
    <property type="protein sequence ID" value="TQL57529.1"/>
    <property type="molecule type" value="Genomic_DNA"/>
</dbReference>
<dbReference type="InterPro" id="IPR050689">
    <property type="entry name" value="FKBP-type_PPIase"/>
</dbReference>
<dbReference type="InterPro" id="IPR046357">
    <property type="entry name" value="PPIase_dom_sf"/>
</dbReference>
<keyword evidence="3 5" id="KW-0697">Rotamase</keyword>
<evidence type="ECO:0000259" key="8">
    <source>
        <dbReference type="PROSITE" id="PS50059"/>
    </source>
</evidence>
<dbReference type="EMBL" id="VFOR01000005">
    <property type="protein sequence ID" value="TQL56241.1"/>
    <property type="molecule type" value="Genomic_DNA"/>
</dbReference>
<feature type="compositionally biased region" description="Basic and acidic residues" evidence="6">
    <location>
        <begin position="191"/>
        <end position="202"/>
    </location>
</feature>
<evidence type="ECO:0000313" key="11">
    <source>
        <dbReference type="Proteomes" id="UP000316196"/>
    </source>
</evidence>
<feature type="compositionally biased region" description="Basic and acidic residues" evidence="6">
    <location>
        <begin position="214"/>
        <end position="225"/>
    </location>
</feature>
<reference evidence="9 11" key="1">
    <citation type="submission" date="2019-06" db="EMBL/GenBank/DDBJ databases">
        <title>Sequencing the genomes of 1000 actinobacteria strains.</title>
        <authorList>
            <person name="Klenk H.-P."/>
        </authorList>
    </citation>
    <scope>NUCLEOTIDE SEQUENCE [LARGE SCALE GENOMIC DNA]</scope>
    <source>
        <strain evidence="9 11">DSM 8251</strain>
    </source>
</reference>
<dbReference type="PROSITE" id="PS51257">
    <property type="entry name" value="PROKAR_LIPOPROTEIN"/>
    <property type="match status" value="1"/>
</dbReference>
<dbReference type="GO" id="GO:0003755">
    <property type="term" value="F:peptidyl-prolyl cis-trans isomerase activity"/>
    <property type="evidence" value="ECO:0007669"/>
    <property type="project" value="UniProtKB-KW"/>
</dbReference>
<dbReference type="PANTHER" id="PTHR10516:SF443">
    <property type="entry name" value="FK506-BINDING PROTEIN 59-RELATED"/>
    <property type="match status" value="1"/>
</dbReference>
<proteinExistence type="predicted"/>
<feature type="domain" description="PPIase FKBP-type" evidence="8">
    <location>
        <begin position="245"/>
        <end position="332"/>
    </location>
</feature>
<evidence type="ECO:0000256" key="2">
    <source>
        <dbReference type="ARBA" id="ARBA00013194"/>
    </source>
</evidence>
<dbReference type="SUPFAM" id="SSF54534">
    <property type="entry name" value="FKBP-like"/>
    <property type="match status" value="2"/>
</dbReference>
<gene>
    <name evidence="10" type="ORF">FB460_1359</name>
    <name evidence="9" type="ORF">FB460_2544</name>
</gene>
<dbReference type="Gene3D" id="3.10.50.40">
    <property type="match status" value="2"/>
</dbReference>
<dbReference type="GO" id="GO:0005737">
    <property type="term" value="C:cytoplasm"/>
    <property type="evidence" value="ECO:0007669"/>
    <property type="project" value="TreeGrafter"/>
</dbReference>
<feature type="signal peptide" evidence="7">
    <location>
        <begin position="1"/>
        <end position="21"/>
    </location>
</feature>
<evidence type="ECO:0000313" key="9">
    <source>
        <dbReference type="EMBL" id="TQL56241.1"/>
    </source>
</evidence>
<evidence type="ECO:0000256" key="7">
    <source>
        <dbReference type="SAM" id="SignalP"/>
    </source>
</evidence>
<evidence type="ECO:0000256" key="5">
    <source>
        <dbReference type="PROSITE-ProRule" id="PRU00277"/>
    </source>
</evidence>
<dbReference type="EC" id="5.2.1.8" evidence="2 5"/>
<dbReference type="RefSeq" id="WP_246044307.1">
    <property type="nucleotide sequence ID" value="NZ_BAAAMD010000003.1"/>
</dbReference>
<feature type="region of interest" description="Disordered" evidence="6">
    <location>
        <begin position="27"/>
        <end position="69"/>
    </location>
</feature>
<dbReference type="AlphaFoldDB" id="A0A542Z7C4"/>
<protein>
    <recommendedName>
        <fullName evidence="2 5">peptidylprolyl isomerase</fullName>
        <ecNumber evidence="2 5">5.2.1.8</ecNumber>
    </recommendedName>
</protein>
<sequence length="341" mass="35537">MRVKSQIAAAAAALVAVLTLAACGSGGVGEEPTPTPEPNESSSATPTPGAEKPDENTSDNLDGIKVSKGKEPKIDFEAPFAIDETRTKVLKEGKGSKLSESSTAVVHYKGVNGRTGKPFDESYSRGEPVSFPLDQVVPGFKKGLTDQKVGSRVLIAMPGADGYDSSGGNPQAGIEVGDTLVFVVDITDGTRDRASGKAEDAPKGLPKVSGPGDAEPKVEIPEGAPPKKLESATLISGDGKKVAEGDTVTANFVMYTWEGGEMVETTYPPKQPATGPLGNLIAGWQEGLVGQKVGSRVLLVIPPDKAYPQGNNVPSIEPQQTLVYVVDILWTEQTQQQMPGG</sequence>
<evidence type="ECO:0000256" key="6">
    <source>
        <dbReference type="SAM" id="MobiDB-lite"/>
    </source>
</evidence>
<feature type="domain" description="PPIase FKBP-type" evidence="8">
    <location>
        <begin position="101"/>
        <end position="190"/>
    </location>
</feature>
<keyword evidence="4 5" id="KW-0413">Isomerase</keyword>
<feature type="region of interest" description="Disordered" evidence="6">
    <location>
        <begin position="191"/>
        <end position="225"/>
    </location>
</feature>
<comment type="caution">
    <text evidence="9">The sequence shown here is derived from an EMBL/GenBank/DDBJ whole genome shotgun (WGS) entry which is preliminary data.</text>
</comment>
<feature type="chain" id="PRO_5038307706" description="peptidylprolyl isomerase" evidence="7">
    <location>
        <begin position="22"/>
        <end position="341"/>
    </location>
</feature>
<keyword evidence="11" id="KW-1185">Reference proteome</keyword>
<evidence type="ECO:0000256" key="3">
    <source>
        <dbReference type="ARBA" id="ARBA00023110"/>
    </source>
</evidence>
<dbReference type="Pfam" id="PF00254">
    <property type="entry name" value="FKBP_C"/>
    <property type="match status" value="2"/>
</dbReference>
<dbReference type="Proteomes" id="UP000316196">
    <property type="component" value="Unassembled WGS sequence"/>
</dbReference>
<accession>A0A542Z7C4</accession>
<comment type="catalytic activity">
    <reaction evidence="1 5">
        <text>[protein]-peptidylproline (omega=180) = [protein]-peptidylproline (omega=0)</text>
        <dbReference type="Rhea" id="RHEA:16237"/>
        <dbReference type="Rhea" id="RHEA-COMP:10747"/>
        <dbReference type="Rhea" id="RHEA-COMP:10748"/>
        <dbReference type="ChEBI" id="CHEBI:83833"/>
        <dbReference type="ChEBI" id="CHEBI:83834"/>
        <dbReference type="EC" id="5.2.1.8"/>
    </reaction>
</comment>
<evidence type="ECO:0000256" key="4">
    <source>
        <dbReference type="ARBA" id="ARBA00023235"/>
    </source>
</evidence>
<feature type="compositionally biased region" description="Low complexity" evidence="6">
    <location>
        <begin position="38"/>
        <end position="48"/>
    </location>
</feature>
<dbReference type="InterPro" id="IPR001179">
    <property type="entry name" value="PPIase_FKBP_dom"/>
</dbReference>
<organism evidence="9 11">
    <name type="scientific">Propioniferax innocua</name>
    <dbReference type="NCBI Taxonomy" id="1753"/>
    <lineage>
        <taxon>Bacteria</taxon>
        <taxon>Bacillati</taxon>
        <taxon>Actinomycetota</taxon>
        <taxon>Actinomycetes</taxon>
        <taxon>Propionibacteriales</taxon>
        <taxon>Propionibacteriaceae</taxon>
        <taxon>Propioniferax</taxon>
    </lineage>
</organism>
<keyword evidence="7" id="KW-0732">Signal</keyword>
<evidence type="ECO:0000256" key="1">
    <source>
        <dbReference type="ARBA" id="ARBA00000971"/>
    </source>
</evidence>
<name>A0A542Z7C4_9ACTN</name>
<evidence type="ECO:0000313" key="10">
    <source>
        <dbReference type="EMBL" id="TQL57529.1"/>
    </source>
</evidence>
<dbReference type="PANTHER" id="PTHR10516">
    <property type="entry name" value="PEPTIDYL-PROLYL CIS-TRANS ISOMERASE"/>
    <property type="match status" value="1"/>
</dbReference>